<feature type="transmembrane region" description="Helical" evidence="6">
    <location>
        <begin position="124"/>
        <end position="141"/>
    </location>
</feature>
<dbReference type="InterPro" id="IPR037185">
    <property type="entry name" value="EmrE-like"/>
</dbReference>
<comment type="similarity">
    <text evidence="2">Belongs to the EamA transporter family.</text>
</comment>
<dbReference type="AlphaFoldDB" id="A0A0D6MPB2"/>
<sequence>MMAGQARAPDAGRERLGAVACLVGGISSFQIGAALAKGLFGLFGPSGMVGLRVGLAALILLMIWRPSAARLRGGVWRVLLPYGASIAVMNTAFYIALTRLPLGIVVALEFLGPLTLALVGSRRLLDLAWALLVIAGIVLLLRPEHGAVGHLDPLGVCVALLSGCGWIVYILTGTRIAPRLDAGYATAYGMATAGILLLPCLIPALMPAITHPYYGAMALSVAIMSSAVPYVLDMLAMRRLTPRDLGIMLSMEPMLGAMSGLVFLGESLSALRWTGVACIVIASVGNVLSTKKVSAPS</sequence>
<comment type="caution">
    <text evidence="8">The sequence shown here is derived from an EMBL/GenBank/DDBJ whole genome shotgun (WGS) entry which is preliminary data.</text>
</comment>
<dbReference type="Proteomes" id="UP000032679">
    <property type="component" value="Unassembled WGS sequence"/>
</dbReference>
<evidence type="ECO:0000256" key="3">
    <source>
        <dbReference type="ARBA" id="ARBA00022692"/>
    </source>
</evidence>
<reference evidence="8 9" key="1">
    <citation type="submission" date="2012-10" db="EMBL/GenBank/DDBJ databases">
        <title>Genome sequencing of Tanticharoenia sakaeratensis NBRC 103193.</title>
        <authorList>
            <person name="Azuma Y."/>
            <person name="Hadano H."/>
            <person name="Hirakawa H."/>
            <person name="Matsushita K."/>
        </authorList>
    </citation>
    <scope>NUCLEOTIDE SEQUENCE [LARGE SCALE GENOMIC DNA]</scope>
    <source>
        <strain evidence="8 9">NBRC 103193</strain>
    </source>
</reference>
<organism evidence="8 9">
    <name type="scientific">Tanticharoenia sakaeratensis NBRC 103193</name>
    <dbReference type="NCBI Taxonomy" id="1231623"/>
    <lineage>
        <taxon>Bacteria</taxon>
        <taxon>Pseudomonadati</taxon>
        <taxon>Pseudomonadota</taxon>
        <taxon>Alphaproteobacteria</taxon>
        <taxon>Acetobacterales</taxon>
        <taxon>Acetobacteraceae</taxon>
        <taxon>Tanticharoenia</taxon>
    </lineage>
</organism>
<evidence type="ECO:0000259" key="7">
    <source>
        <dbReference type="Pfam" id="PF00892"/>
    </source>
</evidence>
<evidence type="ECO:0000313" key="8">
    <source>
        <dbReference type="EMBL" id="GAN55532.1"/>
    </source>
</evidence>
<evidence type="ECO:0000256" key="5">
    <source>
        <dbReference type="ARBA" id="ARBA00023136"/>
    </source>
</evidence>
<dbReference type="PANTHER" id="PTHR32322:SF2">
    <property type="entry name" value="EAMA DOMAIN-CONTAINING PROTEIN"/>
    <property type="match status" value="1"/>
</dbReference>
<evidence type="ECO:0000256" key="1">
    <source>
        <dbReference type="ARBA" id="ARBA00004141"/>
    </source>
</evidence>
<name>A0A0D6MPB2_9PROT</name>
<evidence type="ECO:0000313" key="9">
    <source>
        <dbReference type="Proteomes" id="UP000032679"/>
    </source>
</evidence>
<evidence type="ECO:0000256" key="6">
    <source>
        <dbReference type="SAM" id="Phobius"/>
    </source>
</evidence>
<feature type="transmembrane region" description="Helical" evidence="6">
    <location>
        <begin position="270"/>
        <end position="288"/>
    </location>
</feature>
<protein>
    <submittedName>
        <fullName evidence="8">Permease</fullName>
    </submittedName>
</protein>
<gene>
    <name evidence="8" type="ORF">Tasa_048_157</name>
</gene>
<feature type="transmembrane region" description="Helical" evidence="6">
    <location>
        <begin position="184"/>
        <end position="206"/>
    </location>
</feature>
<keyword evidence="9" id="KW-1185">Reference proteome</keyword>
<evidence type="ECO:0000256" key="2">
    <source>
        <dbReference type="ARBA" id="ARBA00007362"/>
    </source>
</evidence>
<feature type="transmembrane region" description="Helical" evidence="6">
    <location>
        <begin position="212"/>
        <end position="232"/>
    </location>
</feature>
<dbReference type="STRING" id="1231623.Tasa_048_157"/>
<accession>A0A0D6MPB2</accession>
<feature type="transmembrane region" description="Helical" evidence="6">
    <location>
        <begin position="102"/>
        <end position="119"/>
    </location>
</feature>
<keyword evidence="5 6" id="KW-0472">Membrane</keyword>
<dbReference type="PANTHER" id="PTHR32322">
    <property type="entry name" value="INNER MEMBRANE TRANSPORTER"/>
    <property type="match status" value="1"/>
</dbReference>
<dbReference type="InterPro" id="IPR050638">
    <property type="entry name" value="AA-Vitamin_Transporters"/>
</dbReference>
<dbReference type="InterPro" id="IPR000620">
    <property type="entry name" value="EamA_dom"/>
</dbReference>
<feature type="transmembrane region" description="Helical" evidence="6">
    <location>
        <begin position="46"/>
        <end position="64"/>
    </location>
</feature>
<dbReference type="SUPFAM" id="SSF103481">
    <property type="entry name" value="Multidrug resistance efflux transporter EmrE"/>
    <property type="match status" value="2"/>
</dbReference>
<feature type="transmembrane region" description="Helical" evidence="6">
    <location>
        <begin position="153"/>
        <end position="172"/>
    </location>
</feature>
<comment type="subcellular location">
    <subcellularLocation>
        <location evidence="1">Membrane</location>
        <topology evidence="1">Multi-pass membrane protein</topology>
    </subcellularLocation>
</comment>
<feature type="transmembrane region" description="Helical" evidence="6">
    <location>
        <begin position="76"/>
        <end position="96"/>
    </location>
</feature>
<keyword evidence="3 6" id="KW-0812">Transmembrane</keyword>
<dbReference type="EMBL" id="BALE01000048">
    <property type="protein sequence ID" value="GAN55532.1"/>
    <property type="molecule type" value="Genomic_DNA"/>
</dbReference>
<dbReference type="Pfam" id="PF00892">
    <property type="entry name" value="EamA"/>
    <property type="match status" value="1"/>
</dbReference>
<feature type="transmembrane region" description="Helical" evidence="6">
    <location>
        <begin position="244"/>
        <end position="264"/>
    </location>
</feature>
<proteinExistence type="inferred from homology"/>
<dbReference type="RefSeq" id="WP_241767800.1">
    <property type="nucleotide sequence ID" value="NZ_BALE01000048.1"/>
</dbReference>
<keyword evidence="4 6" id="KW-1133">Transmembrane helix</keyword>
<dbReference type="GO" id="GO:0016020">
    <property type="term" value="C:membrane"/>
    <property type="evidence" value="ECO:0007669"/>
    <property type="project" value="UniProtKB-SubCell"/>
</dbReference>
<feature type="domain" description="EamA" evidence="7">
    <location>
        <begin position="154"/>
        <end position="285"/>
    </location>
</feature>
<evidence type="ECO:0000256" key="4">
    <source>
        <dbReference type="ARBA" id="ARBA00022989"/>
    </source>
</evidence>